<organism evidence="1 2">
    <name type="scientific">Capnocytophaga canimorsus</name>
    <dbReference type="NCBI Taxonomy" id="28188"/>
    <lineage>
        <taxon>Bacteria</taxon>
        <taxon>Pseudomonadati</taxon>
        <taxon>Bacteroidota</taxon>
        <taxon>Flavobacteriia</taxon>
        <taxon>Flavobacteriales</taxon>
        <taxon>Flavobacteriaceae</taxon>
        <taxon>Capnocytophaga</taxon>
    </lineage>
</organism>
<reference evidence="2" key="1">
    <citation type="submission" date="2015-01" db="EMBL/GenBank/DDBJ databases">
        <authorList>
            <person name="MANFREDI Pablo"/>
        </authorList>
    </citation>
    <scope>NUCLEOTIDE SEQUENCE [LARGE SCALE GENOMIC DNA]</scope>
    <source>
        <strain evidence="2">Cc11</strain>
    </source>
</reference>
<dbReference type="Proteomes" id="UP000039370">
    <property type="component" value="Unassembled WGS sequence"/>
</dbReference>
<name>A0A0B7IEI6_9FLAO</name>
<sequence>MHLSKNNLSLLILIENGREKTPIKSEELLEISKVSASVLKMAV</sequence>
<dbReference type="AlphaFoldDB" id="A0A0B7IEI6"/>
<evidence type="ECO:0000313" key="2">
    <source>
        <dbReference type="Proteomes" id="UP000039370"/>
    </source>
</evidence>
<protein>
    <submittedName>
        <fullName evidence="1">Uncharacterized protein</fullName>
    </submittedName>
</protein>
<gene>
    <name evidence="1" type="ORF">CCAN11_1720005</name>
</gene>
<proteinExistence type="predicted"/>
<evidence type="ECO:0000313" key="1">
    <source>
        <dbReference type="EMBL" id="CEN48422.1"/>
    </source>
</evidence>
<accession>A0A0B7IEI6</accession>
<dbReference type="EMBL" id="CDOK01000082">
    <property type="protein sequence ID" value="CEN48422.1"/>
    <property type="molecule type" value="Genomic_DNA"/>
</dbReference>